<evidence type="ECO:0000313" key="4">
    <source>
        <dbReference type="EMBL" id="ORX74865.1"/>
    </source>
</evidence>
<dbReference type="PROSITE" id="PS00678">
    <property type="entry name" value="WD_REPEATS_1"/>
    <property type="match status" value="1"/>
</dbReference>
<dbReference type="InterPro" id="IPR019775">
    <property type="entry name" value="WD40_repeat_CS"/>
</dbReference>
<dbReference type="PANTHER" id="PTHR19848">
    <property type="entry name" value="WD40 REPEAT PROTEIN"/>
    <property type="match status" value="1"/>
</dbReference>
<proteinExistence type="predicted"/>
<dbReference type="InterPro" id="IPR020472">
    <property type="entry name" value="WD40_PAC1"/>
</dbReference>
<gene>
    <name evidence="4" type="ORF">DL89DRAFT_264639</name>
</gene>
<organism evidence="4 5">
    <name type="scientific">Linderina pennispora</name>
    <dbReference type="NCBI Taxonomy" id="61395"/>
    <lineage>
        <taxon>Eukaryota</taxon>
        <taxon>Fungi</taxon>
        <taxon>Fungi incertae sedis</taxon>
        <taxon>Zoopagomycota</taxon>
        <taxon>Kickxellomycotina</taxon>
        <taxon>Kickxellomycetes</taxon>
        <taxon>Kickxellales</taxon>
        <taxon>Kickxellaceae</taxon>
        <taxon>Linderina</taxon>
    </lineage>
</organism>
<comment type="caution">
    <text evidence="4">The sequence shown here is derived from an EMBL/GenBank/DDBJ whole genome shotgun (WGS) entry which is preliminary data.</text>
</comment>
<keyword evidence="2" id="KW-0677">Repeat</keyword>
<dbReference type="EMBL" id="MCFD01000001">
    <property type="protein sequence ID" value="ORX74865.1"/>
    <property type="molecule type" value="Genomic_DNA"/>
</dbReference>
<dbReference type="InterPro" id="IPR015943">
    <property type="entry name" value="WD40/YVTN_repeat-like_dom_sf"/>
</dbReference>
<sequence length="403" mass="44028">MGFPGANTTTDHRNLFLSDEQIDAIQAKEAKERDPIRQKLGNPVKAPGRILSFAIADQTAVLALASHKAAVANLTTKECQKQQQVKHTGPVTAVALLSEKYTVGGSRIALSASWDKTVKVWCVDQPTRVVAVLAGHADFVKCMAAHPTLPMVYTGSADKSVMIWKLPETLFTDAAAESPVEISPFKTIKGDHTGQIYAIALDSTGSVLYSTGSDASIRAWDASTGQAAKVDNEIWEIERGHHKTNVFDIKVSENMLWTASADKTAVGWDMDTRKPDITMQHKAFVTSVLPVMQAGVVITGTRGGDISVWRVSAGAPELIREIHAHSDDVVCLRQQGRLFYSSSLDETLRVWDIKEVIDFKGGMSYVPPELAALRQQQKKAAETMLTEDEERELAELMDGLDEL</sequence>
<dbReference type="PRINTS" id="PR00320">
    <property type="entry name" value="GPROTEINBRPT"/>
</dbReference>
<feature type="repeat" description="WD" evidence="3">
    <location>
        <begin position="322"/>
        <end position="354"/>
    </location>
</feature>
<evidence type="ECO:0000256" key="1">
    <source>
        <dbReference type="ARBA" id="ARBA00022574"/>
    </source>
</evidence>
<feature type="repeat" description="WD" evidence="3">
    <location>
        <begin position="189"/>
        <end position="230"/>
    </location>
</feature>
<dbReference type="SMART" id="SM00320">
    <property type="entry name" value="WD40"/>
    <property type="match status" value="6"/>
</dbReference>
<dbReference type="AlphaFoldDB" id="A0A1Y1WNB5"/>
<evidence type="ECO:0000256" key="3">
    <source>
        <dbReference type="PROSITE-ProRule" id="PRU00221"/>
    </source>
</evidence>
<dbReference type="PROSITE" id="PS50082">
    <property type="entry name" value="WD_REPEATS_2"/>
    <property type="match status" value="3"/>
</dbReference>
<name>A0A1Y1WNB5_9FUNG</name>
<evidence type="ECO:0000256" key="2">
    <source>
        <dbReference type="ARBA" id="ARBA00022737"/>
    </source>
</evidence>
<reference evidence="4 5" key="1">
    <citation type="submission" date="2016-07" db="EMBL/GenBank/DDBJ databases">
        <title>Pervasive Adenine N6-methylation of Active Genes in Fungi.</title>
        <authorList>
            <consortium name="DOE Joint Genome Institute"/>
            <person name="Mondo S.J."/>
            <person name="Dannebaum R.O."/>
            <person name="Kuo R.C."/>
            <person name="Labutti K."/>
            <person name="Haridas S."/>
            <person name="Kuo A."/>
            <person name="Salamov A."/>
            <person name="Ahrendt S.R."/>
            <person name="Lipzen A."/>
            <person name="Sullivan W."/>
            <person name="Andreopoulos W.B."/>
            <person name="Clum A."/>
            <person name="Lindquist E."/>
            <person name="Daum C."/>
            <person name="Ramamoorthy G.K."/>
            <person name="Gryganskyi A."/>
            <person name="Culley D."/>
            <person name="Magnuson J.K."/>
            <person name="James T.Y."/>
            <person name="O'Malley M.A."/>
            <person name="Stajich J.E."/>
            <person name="Spatafora J.W."/>
            <person name="Visel A."/>
            <person name="Grigoriev I.V."/>
        </authorList>
    </citation>
    <scope>NUCLEOTIDE SEQUENCE [LARGE SCALE GENOMIC DNA]</scope>
    <source>
        <strain evidence="4 5">ATCC 12442</strain>
    </source>
</reference>
<dbReference type="GeneID" id="63802979"/>
<keyword evidence="5" id="KW-1185">Reference proteome</keyword>
<dbReference type="PROSITE" id="PS50294">
    <property type="entry name" value="WD_REPEATS_REGION"/>
    <property type="match status" value="2"/>
</dbReference>
<dbReference type="InterPro" id="IPR036322">
    <property type="entry name" value="WD40_repeat_dom_sf"/>
</dbReference>
<dbReference type="RefSeq" id="XP_040748076.1">
    <property type="nucleotide sequence ID" value="XM_040886331.1"/>
</dbReference>
<dbReference type="InterPro" id="IPR001680">
    <property type="entry name" value="WD40_rpt"/>
</dbReference>
<dbReference type="CDD" id="cd00200">
    <property type="entry name" value="WD40"/>
    <property type="match status" value="1"/>
</dbReference>
<dbReference type="Pfam" id="PF00400">
    <property type="entry name" value="WD40"/>
    <property type="match status" value="4"/>
</dbReference>
<feature type="repeat" description="WD" evidence="3">
    <location>
        <begin position="133"/>
        <end position="166"/>
    </location>
</feature>
<evidence type="ECO:0000313" key="5">
    <source>
        <dbReference type="Proteomes" id="UP000193922"/>
    </source>
</evidence>
<dbReference type="Proteomes" id="UP000193922">
    <property type="component" value="Unassembled WGS sequence"/>
</dbReference>
<keyword evidence="1 3" id="KW-0853">WD repeat</keyword>
<dbReference type="SUPFAM" id="SSF50978">
    <property type="entry name" value="WD40 repeat-like"/>
    <property type="match status" value="1"/>
</dbReference>
<dbReference type="OrthoDB" id="6262491at2759"/>
<accession>A0A1Y1WNB5</accession>
<protein>
    <submittedName>
        <fullName evidence="4">WD40 repeat-like protein</fullName>
    </submittedName>
</protein>
<dbReference type="Gene3D" id="2.130.10.10">
    <property type="entry name" value="YVTN repeat-like/Quinoprotein amine dehydrogenase"/>
    <property type="match status" value="2"/>
</dbReference>
<dbReference type="PANTHER" id="PTHR19848:SF8">
    <property type="entry name" value="F-BOX AND WD REPEAT DOMAIN CONTAINING 7"/>
    <property type="match status" value="1"/>
</dbReference>
<dbReference type="STRING" id="61395.A0A1Y1WNB5"/>